<feature type="transmembrane region" description="Helical" evidence="2">
    <location>
        <begin position="697"/>
        <end position="717"/>
    </location>
</feature>
<dbReference type="AlphaFoldDB" id="A0A182JKD5"/>
<name>A0A182JKD5_ANOAO</name>
<evidence type="ECO:0000256" key="1">
    <source>
        <dbReference type="SAM" id="MobiDB-lite"/>
    </source>
</evidence>
<feature type="transmembrane region" description="Helical" evidence="2">
    <location>
        <begin position="134"/>
        <end position="152"/>
    </location>
</feature>
<feature type="region of interest" description="Disordered" evidence="1">
    <location>
        <begin position="663"/>
        <end position="689"/>
    </location>
</feature>
<evidence type="ECO:0000313" key="3">
    <source>
        <dbReference type="EnsemblMetazoa" id="AATE019705-PA.1"/>
    </source>
</evidence>
<keyword evidence="2" id="KW-1133">Transmembrane helix</keyword>
<feature type="transmembrane region" description="Helical" evidence="2">
    <location>
        <begin position="35"/>
        <end position="54"/>
    </location>
</feature>
<feature type="transmembrane region" description="Helical" evidence="2">
    <location>
        <begin position="106"/>
        <end position="128"/>
    </location>
</feature>
<accession>A0A182JKD5</accession>
<feature type="compositionally biased region" description="Low complexity" evidence="1">
    <location>
        <begin position="676"/>
        <end position="689"/>
    </location>
</feature>
<feature type="transmembrane region" description="Helical" evidence="2">
    <location>
        <begin position="66"/>
        <end position="86"/>
    </location>
</feature>
<feature type="transmembrane region" description="Helical" evidence="2">
    <location>
        <begin position="164"/>
        <end position="185"/>
    </location>
</feature>
<feature type="region of interest" description="Disordered" evidence="1">
    <location>
        <begin position="432"/>
        <end position="460"/>
    </location>
</feature>
<organism evidence="3">
    <name type="scientific">Anopheles atroparvus</name>
    <name type="common">European mosquito</name>
    <dbReference type="NCBI Taxonomy" id="41427"/>
    <lineage>
        <taxon>Eukaryota</taxon>
        <taxon>Metazoa</taxon>
        <taxon>Ecdysozoa</taxon>
        <taxon>Arthropoda</taxon>
        <taxon>Hexapoda</taxon>
        <taxon>Insecta</taxon>
        <taxon>Pterygota</taxon>
        <taxon>Neoptera</taxon>
        <taxon>Endopterygota</taxon>
        <taxon>Diptera</taxon>
        <taxon>Nematocera</taxon>
        <taxon>Culicoidea</taxon>
        <taxon>Culicidae</taxon>
        <taxon>Anophelinae</taxon>
        <taxon>Anopheles</taxon>
    </lineage>
</organism>
<dbReference type="VEuPathDB" id="VectorBase:AATE019705"/>
<proteinExistence type="predicted"/>
<sequence length="846" mass="92686">MTMPAAGGAAATVDTIFFQFFHHNKLRFLRRHGPVMMVVLMAPIPIVMICHHQFSLLFAVTCVPERFILLIRILPLFLLHLLHDLIRLPVLSIQFFFVHLHQFQHFYMLFLFLFFIVSLLCLIQIFLFLLVYRLVNVLFMQQLLLFLFRFLFFDQMFLHQLDLVVVVTFLLVLLPSVIRLVDIIVDQHSQWVQTSLMLFVDLESDTADALEITTGDSGLSSAPLDDEDDEDVEVVSGGDRGIIDGGGRGGCVGAGGGSTEEDVRRLLFVAFPAPGFSTVFFFTFPPTDASPEVEEFTGKESPSGATEGPSSGALSTVEEEVVSQSSLTKMLRELMESHSLSSSSFAIMPAAVITTGDSGLSSAPLDDEDDEDVEVVSGGDRGIIDGGGRGGCVGAGGGSTEEDVRRLLFVAFPAPGFSTVFFFTFPPTDASPEVEEFTGKESPSGATEGPSSGALSTVEEEVVSQSSLTKMLRELMESHSLSSSSFAIMPAAVVAHADTPPLPPTTTRRRSPETDETEEPGDVFGASIADASRGLVFEVRTRNLACSRVRVPIFRLFVGQPVRLMRFLRIEPPPGPPPPAQAASIEPLSNSCSPIGVDETDEMPSPTPALLASMGRVLRSYWTIFFTTDSQRCTSFRLSGGSEPTDCSTSSRSRLLTGRLSRSIAMPSRTTDGGRSSASSSSSATSCAAPSSYSFRFTSSIINILLLYYYFLLRFLFLNDRRARRGHAPSTGDTVQLVREERIHLLAQRATVDVATVGEQRPLELNATTVRGRIIASSPFARPRCRTARQQLVPSHQHRILPAKLLLQERRRLRGRRSGGLLWAGENFDGSRPLPVLLLLQQTEDR</sequence>
<protein>
    <submittedName>
        <fullName evidence="3">Uncharacterized protein</fullName>
    </submittedName>
</protein>
<dbReference type="EnsemblMetazoa" id="AATE019705-RA">
    <property type="protein sequence ID" value="AATE019705-PA.1"/>
    <property type="gene ID" value="AATE019705"/>
</dbReference>
<keyword evidence="2" id="KW-0472">Membrane</keyword>
<evidence type="ECO:0000256" key="2">
    <source>
        <dbReference type="SAM" id="Phobius"/>
    </source>
</evidence>
<feature type="region of interest" description="Disordered" evidence="1">
    <location>
        <begin position="291"/>
        <end position="319"/>
    </location>
</feature>
<feature type="region of interest" description="Disordered" evidence="1">
    <location>
        <begin position="497"/>
        <end position="522"/>
    </location>
</feature>
<reference evidence="3" key="1">
    <citation type="submission" date="2022-08" db="UniProtKB">
        <authorList>
            <consortium name="EnsemblMetazoa"/>
        </authorList>
    </citation>
    <scope>IDENTIFICATION</scope>
    <source>
        <strain evidence="3">EBRO</strain>
    </source>
</reference>
<keyword evidence="2" id="KW-0812">Transmembrane</keyword>